<comment type="caution">
    <text evidence="4">The sequence shown here is derived from an EMBL/GenBank/DDBJ whole genome shotgun (WGS) entry which is preliminary data.</text>
</comment>
<evidence type="ECO:0000256" key="1">
    <source>
        <dbReference type="ARBA" id="ARBA00006484"/>
    </source>
</evidence>
<dbReference type="SUPFAM" id="SSF51735">
    <property type="entry name" value="NAD(P)-binding Rossmann-fold domains"/>
    <property type="match status" value="1"/>
</dbReference>
<dbReference type="EMBL" id="NQWI01000049">
    <property type="protein sequence ID" value="PDW02876.1"/>
    <property type="molecule type" value="Genomic_DNA"/>
</dbReference>
<dbReference type="FunFam" id="3.40.50.720:FF:000084">
    <property type="entry name" value="Short-chain dehydrogenase reductase"/>
    <property type="match status" value="1"/>
</dbReference>
<dbReference type="Proteomes" id="UP000220527">
    <property type="component" value="Unassembled WGS sequence"/>
</dbReference>
<accession>A0A2A6RJ08</accession>
<dbReference type="InterPro" id="IPR020904">
    <property type="entry name" value="Sc_DH/Rdtase_CS"/>
</dbReference>
<dbReference type="AlphaFoldDB" id="A0A2A6RJ08"/>
<keyword evidence="2" id="KW-0560">Oxidoreductase</keyword>
<dbReference type="PRINTS" id="PR00081">
    <property type="entry name" value="GDHRDH"/>
</dbReference>
<dbReference type="PANTHER" id="PTHR42879:SF2">
    <property type="entry name" value="3-OXOACYL-[ACYL-CARRIER-PROTEIN] REDUCTASE FABG"/>
    <property type="match status" value="1"/>
</dbReference>
<protein>
    <submittedName>
        <fullName evidence="4">D-beta-hydroxybutyrate dehydrogenase</fullName>
    </submittedName>
</protein>
<sequence>MTKRVALVTGAGSGIGQAVAEGLAQAGFRVAVVDLPSSAGQAVADAIGGLFLGADLAQRSECRRVIEATLAHFGQLDVLVNNAGYQHIEALADFPEERWEHMLAVMLTAPFLLMRYAWPQMKERGWGRVINIGSIHSLRASPFKVGYVTAKHGLLGLTRTAALEGGPDGITVNLIAPAYVRTPLVEQQIADQARTRGLPESEVISKVMLDPVAVKRLIEPSEVADLVCFLCTDSAGTMTGSVYEIALGWTAK</sequence>
<dbReference type="PANTHER" id="PTHR42879">
    <property type="entry name" value="3-OXOACYL-(ACYL-CARRIER-PROTEIN) REDUCTASE"/>
    <property type="match status" value="1"/>
</dbReference>
<dbReference type="InterPro" id="IPR050259">
    <property type="entry name" value="SDR"/>
</dbReference>
<dbReference type="NCBIfam" id="TIGR01963">
    <property type="entry name" value="PHB_DH"/>
    <property type="match status" value="1"/>
</dbReference>
<dbReference type="OrthoDB" id="9803333at2"/>
<proteinExistence type="inferred from homology"/>
<dbReference type="InterPro" id="IPR036291">
    <property type="entry name" value="NAD(P)-bd_dom_sf"/>
</dbReference>
<evidence type="ECO:0000313" key="5">
    <source>
        <dbReference type="Proteomes" id="UP000220527"/>
    </source>
</evidence>
<comment type="similarity">
    <text evidence="1 3">Belongs to the short-chain dehydrogenases/reductases (SDR) family.</text>
</comment>
<dbReference type="GO" id="GO:0003858">
    <property type="term" value="F:3-hydroxybutyrate dehydrogenase activity"/>
    <property type="evidence" value="ECO:0007669"/>
    <property type="project" value="InterPro"/>
</dbReference>
<evidence type="ECO:0000256" key="2">
    <source>
        <dbReference type="ARBA" id="ARBA00023002"/>
    </source>
</evidence>
<reference evidence="5" key="1">
    <citation type="submission" date="2017-08" db="EMBL/GenBank/DDBJ databases">
        <authorList>
            <person name="Grouzdev D.S."/>
            <person name="Gaisin V.A."/>
            <person name="Rysina M.S."/>
            <person name="Gorlenko V.M."/>
        </authorList>
    </citation>
    <scope>NUCLEOTIDE SEQUENCE [LARGE SCALE GENOMIC DNA]</scope>
    <source>
        <strain evidence="5">Kir15-3F</strain>
    </source>
</reference>
<dbReference type="PROSITE" id="PS00061">
    <property type="entry name" value="ADH_SHORT"/>
    <property type="match status" value="1"/>
</dbReference>
<dbReference type="GO" id="GO:0032787">
    <property type="term" value="P:monocarboxylic acid metabolic process"/>
    <property type="evidence" value="ECO:0007669"/>
    <property type="project" value="UniProtKB-ARBA"/>
</dbReference>
<dbReference type="InterPro" id="IPR011294">
    <property type="entry name" value="3-OHbutyrate_DH"/>
</dbReference>
<evidence type="ECO:0000313" key="4">
    <source>
        <dbReference type="EMBL" id="PDW02876.1"/>
    </source>
</evidence>
<dbReference type="NCBIfam" id="NF009093">
    <property type="entry name" value="PRK12429.1"/>
    <property type="match status" value="1"/>
</dbReference>
<dbReference type="InterPro" id="IPR002347">
    <property type="entry name" value="SDR_fam"/>
</dbReference>
<dbReference type="RefSeq" id="WP_097644298.1">
    <property type="nucleotide sequence ID" value="NZ_NQWI01000049.1"/>
</dbReference>
<evidence type="ECO:0000256" key="3">
    <source>
        <dbReference type="RuleBase" id="RU000363"/>
    </source>
</evidence>
<name>A0A2A6RJ08_9CHLR</name>
<dbReference type="PRINTS" id="PR00080">
    <property type="entry name" value="SDRFAMILY"/>
</dbReference>
<gene>
    <name evidence="4" type="ORF">CJ255_11765</name>
</gene>
<dbReference type="Gene3D" id="3.40.50.720">
    <property type="entry name" value="NAD(P)-binding Rossmann-like Domain"/>
    <property type="match status" value="1"/>
</dbReference>
<keyword evidence="5" id="KW-1185">Reference proteome</keyword>
<dbReference type="Pfam" id="PF00106">
    <property type="entry name" value="adh_short"/>
    <property type="match status" value="1"/>
</dbReference>
<organism evidence="4 5">
    <name type="scientific">Candidatus Viridilinea mediisalina</name>
    <dbReference type="NCBI Taxonomy" id="2024553"/>
    <lineage>
        <taxon>Bacteria</taxon>
        <taxon>Bacillati</taxon>
        <taxon>Chloroflexota</taxon>
        <taxon>Chloroflexia</taxon>
        <taxon>Chloroflexales</taxon>
        <taxon>Chloroflexineae</taxon>
        <taxon>Oscillochloridaceae</taxon>
        <taxon>Candidatus Viridilinea</taxon>
    </lineage>
</organism>